<reference evidence="2 3" key="1">
    <citation type="submission" date="2018-06" db="EMBL/GenBank/DDBJ databases">
        <authorList>
            <consortium name="Pathogen Informatics"/>
            <person name="Doyle S."/>
        </authorList>
    </citation>
    <scope>NUCLEOTIDE SEQUENCE [LARGE SCALE GENOMIC DNA]</scope>
    <source>
        <strain evidence="2 3">NCTC10801</strain>
    </source>
</reference>
<dbReference type="EMBL" id="UFRQ01000003">
    <property type="protein sequence ID" value="SUT88679.1"/>
    <property type="molecule type" value="Genomic_DNA"/>
</dbReference>
<keyword evidence="1" id="KW-0812">Transmembrane</keyword>
<proteinExistence type="predicted"/>
<keyword evidence="1" id="KW-1133">Transmembrane helix</keyword>
<evidence type="ECO:0000256" key="1">
    <source>
        <dbReference type="SAM" id="Phobius"/>
    </source>
</evidence>
<name>A0A380TNC8_9PAST</name>
<dbReference type="Proteomes" id="UP000254649">
    <property type="component" value="Unassembled WGS sequence"/>
</dbReference>
<gene>
    <name evidence="2" type="ORF">NCTC10801_00576</name>
</gene>
<keyword evidence="1" id="KW-0472">Membrane</keyword>
<dbReference type="OrthoDB" id="5687326at2"/>
<evidence type="ECO:0000313" key="2">
    <source>
        <dbReference type="EMBL" id="SUT88679.1"/>
    </source>
</evidence>
<evidence type="ECO:0000313" key="3">
    <source>
        <dbReference type="Proteomes" id="UP000254649"/>
    </source>
</evidence>
<organism evidence="2 3">
    <name type="scientific">[Actinobacillus] rossii</name>
    <dbReference type="NCBI Taxonomy" id="123820"/>
    <lineage>
        <taxon>Bacteria</taxon>
        <taxon>Pseudomonadati</taxon>
        <taxon>Pseudomonadota</taxon>
        <taxon>Gammaproteobacteria</taxon>
        <taxon>Pasteurellales</taxon>
        <taxon>Pasteurellaceae</taxon>
    </lineage>
</organism>
<feature type="transmembrane region" description="Helical" evidence="1">
    <location>
        <begin position="39"/>
        <end position="59"/>
    </location>
</feature>
<keyword evidence="3" id="KW-1185">Reference proteome</keyword>
<feature type="transmembrane region" description="Helical" evidence="1">
    <location>
        <begin position="12"/>
        <end position="33"/>
    </location>
</feature>
<accession>A0A380TNC8</accession>
<sequence>MKLLTVVGKFLLICGLLIGLFTLVGSAIGLYFGLFGGTILITIHLWAGSFFVSFALIHFTHRRRKWRKLITQTQDVLFTQKYPSYCNLDRLLMTFENVSVVTLADTLQLPLETLLFEFQQGKIAISDPDKTLRYLVGENDEKLFSAITIAINLRFNYLTEKHK</sequence>
<dbReference type="AlphaFoldDB" id="A0A380TNC8"/>
<protein>
    <submittedName>
        <fullName evidence="2">Uncharacterized protein</fullName>
    </submittedName>
</protein>